<sequence>MPLALDRVILGSLFTECVLYGVCMTMGSVTAFVLIRAHSKGGRAHNTLLLTLLLMLILATISLYHSPRHSSASSLCATSQVVHWHTTRKHVPVLAVIIEAGVLYTSNLVTLLIAYWVDSYGGDIALDLVTQFVPVVFCLIILQINYNRTEGTQVYQSSTKGPSQVLPWVVSSPTSQ</sequence>
<dbReference type="OrthoDB" id="3357408at2759"/>
<protein>
    <submittedName>
        <fullName evidence="2">Uncharacterized protein</fullName>
    </submittedName>
</protein>
<gene>
    <name evidence="2" type="ORF">EVG20_g10397</name>
</gene>
<feature type="transmembrane region" description="Helical" evidence="1">
    <location>
        <begin position="47"/>
        <end position="65"/>
    </location>
</feature>
<feature type="transmembrane region" description="Helical" evidence="1">
    <location>
        <begin position="124"/>
        <end position="146"/>
    </location>
</feature>
<dbReference type="EMBL" id="SEOQ01001248">
    <property type="protein sequence ID" value="TFY52800.1"/>
    <property type="molecule type" value="Genomic_DNA"/>
</dbReference>
<reference evidence="2 3" key="1">
    <citation type="submission" date="2019-02" db="EMBL/GenBank/DDBJ databases">
        <title>Genome sequencing of the rare red list fungi Dentipellis fragilis.</title>
        <authorList>
            <person name="Buettner E."/>
            <person name="Kellner H."/>
        </authorList>
    </citation>
    <scope>NUCLEOTIDE SEQUENCE [LARGE SCALE GENOMIC DNA]</scope>
    <source>
        <strain evidence="2 3">DSM 105465</strain>
    </source>
</reference>
<proteinExistence type="predicted"/>
<evidence type="ECO:0000256" key="1">
    <source>
        <dbReference type="SAM" id="Phobius"/>
    </source>
</evidence>
<keyword evidence="3" id="KW-1185">Reference proteome</keyword>
<dbReference type="AlphaFoldDB" id="A0A4Y9XRP4"/>
<feature type="transmembrane region" description="Helical" evidence="1">
    <location>
        <begin position="93"/>
        <end position="117"/>
    </location>
</feature>
<keyword evidence="1" id="KW-1133">Transmembrane helix</keyword>
<name>A0A4Y9XRP4_9AGAM</name>
<keyword evidence="1" id="KW-0472">Membrane</keyword>
<comment type="caution">
    <text evidence="2">The sequence shown here is derived from an EMBL/GenBank/DDBJ whole genome shotgun (WGS) entry which is preliminary data.</text>
</comment>
<evidence type="ECO:0000313" key="3">
    <source>
        <dbReference type="Proteomes" id="UP000298327"/>
    </source>
</evidence>
<accession>A0A4Y9XRP4</accession>
<feature type="transmembrane region" description="Helical" evidence="1">
    <location>
        <begin position="12"/>
        <end position="35"/>
    </location>
</feature>
<keyword evidence="1" id="KW-0812">Transmembrane</keyword>
<dbReference type="Proteomes" id="UP000298327">
    <property type="component" value="Unassembled WGS sequence"/>
</dbReference>
<evidence type="ECO:0000313" key="2">
    <source>
        <dbReference type="EMBL" id="TFY52800.1"/>
    </source>
</evidence>
<organism evidence="2 3">
    <name type="scientific">Dentipellis fragilis</name>
    <dbReference type="NCBI Taxonomy" id="205917"/>
    <lineage>
        <taxon>Eukaryota</taxon>
        <taxon>Fungi</taxon>
        <taxon>Dikarya</taxon>
        <taxon>Basidiomycota</taxon>
        <taxon>Agaricomycotina</taxon>
        <taxon>Agaricomycetes</taxon>
        <taxon>Russulales</taxon>
        <taxon>Hericiaceae</taxon>
        <taxon>Dentipellis</taxon>
    </lineage>
</organism>